<keyword evidence="3" id="KW-1185">Reference proteome</keyword>
<evidence type="ECO:0008006" key="4">
    <source>
        <dbReference type="Google" id="ProtNLM"/>
    </source>
</evidence>
<evidence type="ECO:0000256" key="1">
    <source>
        <dbReference type="SAM" id="SignalP"/>
    </source>
</evidence>
<accession>A0A4S8HDX8</accession>
<evidence type="ECO:0000313" key="2">
    <source>
        <dbReference type="EMBL" id="THU30792.1"/>
    </source>
</evidence>
<dbReference type="Proteomes" id="UP000306918">
    <property type="component" value="Unassembled WGS sequence"/>
</dbReference>
<sequence>MYLFVCSSLIFILQVCAVAVHAQSPVNHTVKQTLRPIDDIKKIAKDTITVDFKNPFKKLFITRPVFRVNGGMVCYNGNYRSLIDTPYAERNILQHNITGRWDVTLGGIFPIQVNYWLRQSNSQFFRNIYDVQATFNGAAFQNKLRTAMRERLLALAPTIKDSLLEKLYALKQADLAALGNTLKAAFNPQKLIEANEMLKVPKLTWDGSLPDSVNLHREDSIKKAVAHFLQLYKDTKGKYDQLHTQVDSLKAKYQANLRKINQYRQLINGNWNELQSARAWKNKLQEYGMEDLNIPAKYRWLLGVRNFSVGRSPVNYSELTAKNVSVNGINFEYNSWYYLALMAGAVNYRFRDFVVGNGNRKPQYLAMVRAGIGKLEKNYFILSAFKGKKQLFASSAAVNPAIPVTGFSAESRWAINRTSYLTAEVAKSVTPDFRNNPPAEGNKFALSDRNNQAVAFKLYSTIPATQSRIEALYKKTGANYQSFSSYTTNAAMESWYVKADQNLFKRRLRIAASLRRNEFSNPFIVQDYKSNTIFKSLTATLRMRKWPVVTVGYQPLSQYTKVGEQVMENRFQALNATLYHLYPVRQLKMATTIMLNKFYNNSSDTGFLYYNATNSYLAQTFYFNSFTANAGISYTKNGNYTLQILDGSIQPNIPKFGTVGIGIKINNLNHETIKAGGYVSASIRVMKQDLLFISYEHGYLPGNKHGLVRNEMGTVQFIKTFNFK</sequence>
<dbReference type="OrthoDB" id="606679at2"/>
<reference evidence="2 3" key="1">
    <citation type="submission" date="2019-04" db="EMBL/GenBank/DDBJ databases">
        <title>Niastella caeni sp. nov., isolated from activated sludge.</title>
        <authorList>
            <person name="Sheng M."/>
        </authorList>
    </citation>
    <scope>NUCLEOTIDE SEQUENCE [LARGE SCALE GENOMIC DNA]</scope>
    <source>
        <strain evidence="2 3">HX-2-15</strain>
    </source>
</reference>
<feature type="chain" id="PRO_5020398960" description="DUF3078 domain-containing protein" evidence="1">
    <location>
        <begin position="23"/>
        <end position="724"/>
    </location>
</feature>
<comment type="caution">
    <text evidence="2">The sequence shown here is derived from an EMBL/GenBank/DDBJ whole genome shotgun (WGS) entry which is preliminary data.</text>
</comment>
<evidence type="ECO:0000313" key="3">
    <source>
        <dbReference type="Proteomes" id="UP000306918"/>
    </source>
</evidence>
<dbReference type="EMBL" id="STFF01000015">
    <property type="protein sequence ID" value="THU30792.1"/>
    <property type="molecule type" value="Genomic_DNA"/>
</dbReference>
<organism evidence="2 3">
    <name type="scientific">Niastella caeni</name>
    <dbReference type="NCBI Taxonomy" id="2569763"/>
    <lineage>
        <taxon>Bacteria</taxon>
        <taxon>Pseudomonadati</taxon>
        <taxon>Bacteroidota</taxon>
        <taxon>Chitinophagia</taxon>
        <taxon>Chitinophagales</taxon>
        <taxon>Chitinophagaceae</taxon>
        <taxon>Niastella</taxon>
    </lineage>
</organism>
<protein>
    <recommendedName>
        <fullName evidence="4">DUF3078 domain-containing protein</fullName>
    </recommendedName>
</protein>
<feature type="signal peptide" evidence="1">
    <location>
        <begin position="1"/>
        <end position="22"/>
    </location>
</feature>
<dbReference type="RefSeq" id="WP_136580824.1">
    <property type="nucleotide sequence ID" value="NZ_STFF01000015.1"/>
</dbReference>
<keyword evidence="1" id="KW-0732">Signal</keyword>
<proteinExistence type="predicted"/>
<gene>
    <name evidence="2" type="ORF">FAM09_29775</name>
</gene>
<dbReference type="AlphaFoldDB" id="A0A4S8HDX8"/>
<name>A0A4S8HDX8_9BACT</name>